<proteinExistence type="predicted"/>
<gene>
    <name evidence="2" type="ORF">H9655_10040</name>
</gene>
<dbReference type="Proteomes" id="UP000657931">
    <property type="component" value="Unassembled WGS sequence"/>
</dbReference>
<evidence type="ECO:0000313" key="3">
    <source>
        <dbReference type="Proteomes" id="UP000657931"/>
    </source>
</evidence>
<name>A0ABR8QPB7_9BACI</name>
<keyword evidence="1" id="KW-0812">Transmembrane</keyword>
<evidence type="ECO:0000313" key="2">
    <source>
        <dbReference type="EMBL" id="MBD7937363.1"/>
    </source>
</evidence>
<reference evidence="2 3" key="1">
    <citation type="submission" date="2020-08" db="EMBL/GenBank/DDBJ databases">
        <title>A Genomic Blueprint of the Chicken Gut Microbiome.</title>
        <authorList>
            <person name="Gilroy R."/>
            <person name="Ravi A."/>
            <person name="Getino M."/>
            <person name="Pursley I."/>
            <person name="Horton D.L."/>
            <person name="Alikhan N.-F."/>
            <person name="Baker D."/>
            <person name="Gharbi K."/>
            <person name="Hall N."/>
            <person name="Watson M."/>
            <person name="Adriaenssens E.M."/>
            <person name="Foster-Nyarko E."/>
            <person name="Jarju S."/>
            <person name="Secka A."/>
            <person name="Antonio M."/>
            <person name="Oren A."/>
            <person name="Chaudhuri R."/>
            <person name="La Ragione R.M."/>
            <person name="Hildebrand F."/>
            <person name="Pallen M.J."/>
        </authorList>
    </citation>
    <scope>NUCLEOTIDE SEQUENCE [LARGE SCALE GENOMIC DNA]</scope>
    <source>
        <strain evidence="2 3">Sa5YUA1</strain>
    </source>
</reference>
<feature type="transmembrane region" description="Helical" evidence="1">
    <location>
        <begin position="128"/>
        <end position="150"/>
    </location>
</feature>
<organism evidence="2 3">
    <name type="scientific">Cytobacillus stercorigallinarum</name>
    <dbReference type="NCBI Taxonomy" id="2762240"/>
    <lineage>
        <taxon>Bacteria</taxon>
        <taxon>Bacillati</taxon>
        <taxon>Bacillota</taxon>
        <taxon>Bacilli</taxon>
        <taxon>Bacillales</taxon>
        <taxon>Bacillaceae</taxon>
        <taxon>Cytobacillus</taxon>
    </lineage>
</organism>
<dbReference type="EMBL" id="JACSQT010000004">
    <property type="protein sequence ID" value="MBD7937363.1"/>
    <property type="molecule type" value="Genomic_DNA"/>
</dbReference>
<sequence>MGLLKGIKITWLSVFVALSVIGAAIKIPAGIVTSVALDSFPALLASALLGGPAGAIVGGTGHLLSALLGGLPMGPFHLVVAIEMAILSFIFAVFYRNGHRWVASILFVLGNSFAAPLPFLFIMGEAFYLALVPSLLVGSIFNVAIALILIPRLAKVIQPVKTSMGNAK</sequence>
<comment type="caution">
    <text evidence="2">The sequence shown here is derived from an EMBL/GenBank/DDBJ whole genome shotgun (WGS) entry which is preliminary data.</text>
</comment>
<accession>A0ABR8QPB7</accession>
<dbReference type="Gene3D" id="1.10.1760.20">
    <property type="match status" value="1"/>
</dbReference>
<evidence type="ECO:0000256" key="1">
    <source>
        <dbReference type="SAM" id="Phobius"/>
    </source>
</evidence>
<feature type="transmembrane region" description="Helical" evidence="1">
    <location>
        <begin position="101"/>
        <end position="121"/>
    </location>
</feature>
<dbReference type="Pfam" id="PF12822">
    <property type="entry name" value="ECF_trnsprt"/>
    <property type="match status" value="1"/>
</dbReference>
<keyword evidence="1" id="KW-1133">Transmembrane helix</keyword>
<keyword evidence="1" id="KW-0472">Membrane</keyword>
<feature type="transmembrane region" description="Helical" evidence="1">
    <location>
        <begin position="12"/>
        <end position="37"/>
    </location>
</feature>
<protein>
    <submittedName>
        <fullName evidence="2">ECF transporter S component</fullName>
    </submittedName>
</protein>
<dbReference type="RefSeq" id="WP_191813527.1">
    <property type="nucleotide sequence ID" value="NZ_JACSQT010000004.1"/>
</dbReference>
<dbReference type="InterPro" id="IPR024529">
    <property type="entry name" value="ECF_trnsprt_substrate-spec"/>
</dbReference>
<keyword evidence="3" id="KW-1185">Reference proteome</keyword>
<feature type="transmembrane region" description="Helical" evidence="1">
    <location>
        <begin position="43"/>
        <end position="64"/>
    </location>
</feature>
<feature type="transmembrane region" description="Helical" evidence="1">
    <location>
        <begin position="76"/>
        <end position="95"/>
    </location>
</feature>